<dbReference type="InterPro" id="IPR024607">
    <property type="entry name" value="Sulfatase_CS"/>
</dbReference>
<dbReference type="EMBL" id="FXUA01000001">
    <property type="protein sequence ID" value="SMP05470.1"/>
    <property type="molecule type" value="Genomic_DNA"/>
</dbReference>
<comment type="similarity">
    <text evidence="1">Belongs to the sulfatase family.</text>
</comment>
<organism evidence="4 5">
    <name type="scientific">Algoriphagus winogradskyi</name>
    <dbReference type="NCBI Taxonomy" id="237017"/>
    <lineage>
        <taxon>Bacteria</taxon>
        <taxon>Pseudomonadati</taxon>
        <taxon>Bacteroidota</taxon>
        <taxon>Cytophagia</taxon>
        <taxon>Cytophagales</taxon>
        <taxon>Cyclobacteriaceae</taxon>
        <taxon>Algoriphagus</taxon>
    </lineage>
</organism>
<dbReference type="Gene3D" id="3.30.1120.10">
    <property type="match status" value="1"/>
</dbReference>
<gene>
    <name evidence="4" type="ORF">SAMN06265367_101352</name>
</gene>
<evidence type="ECO:0000259" key="3">
    <source>
        <dbReference type="Pfam" id="PF00884"/>
    </source>
</evidence>
<dbReference type="CDD" id="cd16143">
    <property type="entry name" value="ARS_like"/>
    <property type="match status" value="1"/>
</dbReference>
<sequence>MSFKRSLLLGLTGVSLFWSCSAPKEETNEAEAKKPNIVIIYMDDLGYGDMSAYGATELSTPNMDKLANGGIRFTNGYATSATCTPSRYALLTGVYPWRNKDAKILPGTAPLLISTSQMTVPKMLKGQGYETAVVGKWHLGLGNGDVNWNEHISPSPNEVGFDYSYILAATQDRVPTVYIENGDVVNLDPNDPIEVSYEKNFEGEPTGKDNPELTTMKWHHGHNNSIVNGIPRIGFMKGGEAAKWSDVDMADHFLEKAQSYVKSHKDGPFFLYYAFQQPHVPRTPNPRFVGKSGMGPRGDVILEADWMIGEFMKTMEEEGLLENTLIIFSSDNGPVLNDGYYDDAVEKLGDHTPAGPLRGGKYSLFEAGTRVPFMVYWKGKIQPQVSDALVCQVDFLASLAALTGSTDSAEDSQNLLPAFMGEEKVGRSELMLEATGRTALRKGEWIMIPPYKGAAKIATVNIEIGNDPNYQLYNLTNDIGQVNNVAESNPEKLEEMIADYKAIRGDLNSDVQEVVLK</sequence>
<dbReference type="PROSITE" id="PS00523">
    <property type="entry name" value="SULFATASE_1"/>
    <property type="match status" value="1"/>
</dbReference>
<reference evidence="4 5" key="1">
    <citation type="submission" date="2017-05" db="EMBL/GenBank/DDBJ databases">
        <authorList>
            <person name="Varghese N."/>
            <person name="Submissions S."/>
        </authorList>
    </citation>
    <scope>NUCLEOTIDE SEQUENCE [LARGE SCALE GENOMIC DNA]</scope>
    <source>
        <strain evidence="4 5">DSM 15360</strain>
    </source>
</reference>
<evidence type="ECO:0000256" key="2">
    <source>
        <dbReference type="ARBA" id="ARBA00022801"/>
    </source>
</evidence>
<evidence type="ECO:0000313" key="5">
    <source>
        <dbReference type="Proteomes" id="UP001157915"/>
    </source>
</evidence>
<dbReference type="SUPFAM" id="SSF53649">
    <property type="entry name" value="Alkaline phosphatase-like"/>
    <property type="match status" value="1"/>
</dbReference>
<dbReference type="PANTHER" id="PTHR43751">
    <property type="entry name" value="SULFATASE"/>
    <property type="match status" value="1"/>
</dbReference>
<dbReference type="Pfam" id="PF00884">
    <property type="entry name" value="Sulfatase"/>
    <property type="match status" value="1"/>
</dbReference>
<feature type="domain" description="Sulfatase N-terminal" evidence="3">
    <location>
        <begin position="35"/>
        <end position="404"/>
    </location>
</feature>
<comment type="caution">
    <text evidence="4">The sequence shown here is derived from an EMBL/GenBank/DDBJ whole genome shotgun (WGS) entry which is preliminary data.</text>
</comment>
<dbReference type="InterPro" id="IPR017850">
    <property type="entry name" value="Alkaline_phosphatase_core_sf"/>
</dbReference>
<dbReference type="InterPro" id="IPR052701">
    <property type="entry name" value="GAG_Ulvan_Degrading_Sulfatases"/>
</dbReference>
<name>A0ABY1NC62_9BACT</name>
<evidence type="ECO:0000313" key="4">
    <source>
        <dbReference type="EMBL" id="SMP05470.1"/>
    </source>
</evidence>
<dbReference type="PANTHER" id="PTHR43751:SF7">
    <property type="entry name" value="ARYLSULPHATASE A"/>
    <property type="match status" value="1"/>
</dbReference>
<accession>A0ABY1NC62</accession>
<dbReference type="PROSITE" id="PS00149">
    <property type="entry name" value="SULFATASE_2"/>
    <property type="match status" value="1"/>
</dbReference>
<dbReference type="RefSeq" id="WP_283411294.1">
    <property type="nucleotide sequence ID" value="NZ_FXUA01000001.1"/>
</dbReference>
<proteinExistence type="inferred from homology"/>
<dbReference type="InterPro" id="IPR000917">
    <property type="entry name" value="Sulfatase_N"/>
</dbReference>
<evidence type="ECO:0000256" key="1">
    <source>
        <dbReference type="ARBA" id="ARBA00008779"/>
    </source>
</evidence>
<keyword evidence="5" id="KW-1185">Reference proteome</keyword>
<keyword evidence="2" id="KW-0378">Hydrolase</keyword>
<protein>
    <submittedName>
        <fullName evidence="4">Arylsulfatase A</fullName>
    </submittedName>
</protein>
<dbReference type="Gene3D" id="3.40.720.10">
    <property type="entry name" value="Alkaline Phosphatase, subunit A"/>
    <property type="match status" value="1"/>
</dbReference>
<dbReference type="Proteomes" id="UP001157915">
    <property type="component" value="Unassembled WGS sequence"/>
</dbReference>